<dbReference type="AlphaFoldDB" id="B1ZYE8"/>
<dbReference type="RefSeq" id="WP_012376575.1">
    <property type="nucleotide sequence ID" value="NC_010571.1"/>
</dbReference>
<gene>
    <name evidence="1" type="ordered locus">Oter_3771</name>
</gene>
<dbReference type="eggNOG" id="COG0400">
    <property type="taxonomic scope" value="Bacteria"/>
</dbReference>
<dbReference type="EMBL" id="CP001032">
    <property type="protein sequence ID" value="ACB77046.1"/>
    <property type="molecule type" value="Genomic_DNA"/>
</dbReference>
<evidence type="ECO:0000313" key="2">
    <source>
        <dbReference type="Proteomes" id="UP000007013"/>
    </source>
</evidence>
<reference evidence="1 2" key="1">
    <citation type="journal article" date="2011" name="J. Bacteriol.">
        <title>Genome sequence of the verrucomicrobium Opitutus terrae PB90-1, an abundant inhabitant of rice paddy soil ecosystems.</title>
        <authorList>
            <person name="van Passel M.W."/>
            <person name="Kant R."/>
            <person name="Palva A."/>
            <person name="Copeland A."/>
            <person name="Lucas S."/>
            <person name="Lapidus A."/>
            <person name="Glavina del Rio T."/>
            <person name="Pitluck S."/>
            <person name="Goltsman E."/>
            <person name="Clum A."/>
            <person name="Sun H."/>
            <person name="Schmutz J."/>
            <person name="Larimer F.W."/>
            <person name="Land M.L."/>
            <person name="Hauser L."/>
            <person name="Kyrpides N."/>
            <person name="Mikhailova N."/>
            <person name="Richardson P.P."/>
            <person name="Janssen P.H."/>
            <person name="de Vos W.M."/>
            <person name="Smidt H."/>
        </authorList>
    </citation>
    <scope>NUCLEOTIDE SEQUENCE [LARGE SCALE GENOMIC DNA]</scope>
    <source>
        <strain evidence="2">DSM 11246 / JCM 15787 / PB90-1</strain>
    </source>
</reference>
<dbReference type="OrthoDB" id="9765647at2"/>
<dbReference type="SUPFAM" id="SSF53474">
    <property type="entry name" value="alpha/beta-Hydrolases"/>
    <property type="match status" value="1"/>
</dbReference>
<protein>
    <recommendedName>
        <fullName evidence="3">Phospholipase/Carboxylesterase</fullName>
    </recommendedName>
</protein>
<dbReference type="InterPro" id="IPR029058">
    <property type="entry name" value="AB_hydrolase_fold"/>
</dbReference>
<dbReference type="Proteomes" id="UP000007013">
    <property type="component" value="Chromosome"/>
</dbReference>
<sequence>MSLSLWPRLRRASVAFFAFGLGLVPLVAGEAPLIITPGSYVEFDAPFTPQLREFASSKKKLCASTGALAAVAVPENFDPHRPWPVLLVSATSDPGYNSSRRLLRRFMTPALKAGWIVIAADPTSDRDEETHTLRYALLIAAIGRLQLEWAHLPEWPRAFGGFSGGAKRSATLAAMATDLGRPPIGVFQGGCNEATMSEVLRFFRTDRTRAQFLSIPVFLSGGRDDPIATREQVEDVAWRLRSSGFTRLRHERFAGRHELSPEHVEQALRWFAEVAAPR</sequence>
<dbReference type="STRING" id="452637.Oter_3771"/>
<dbReference type="Gene3D" id="3.40.50.1820">
    <property type="entry name" value="alpha/beta hydrolase"/>
    <property type="match status" value="1"/>
</dbReference>
<keyword evidence="2" id="KW-1185">Reference proteome</keyword>
<accession>B1ZYE8</accession>
<proteinExistence type="predicted"/>
<dbReference type="HOGENOM" id="CLU_1000538_0_0_0"/>
<dbReference type="KEGG" id="ote:Oter_3771"/>
<name>B1ZYE8_OPITP</name>
<organism evidence="1 2">
    <name type="scientific">Opitutus terrae (strain DSM 11246 / JCM 15787 / PB90-1)</name>
    <dbReference type="NCBI Taxonomy" id="452637"/>
    <lineage>
        <taxon>Bacteria</taxon>
        <taxon>Pseudomonadati</taxon>
        <taxon>Verrucomicrobiota</taxon>
        <taxon>Opitutia</taxon>
        <taxon>Opitutales</taxon>
        <taxon>Opitutaceae</taxon>
        <taxon>Opitutus</taxon>
    </lineage>
</organism>
<evidence type="ECO:0000313" key="1">
    <source>
        <dbReference type="EMBL" id="ACB77046.1"/>
    </source>
</evidence>
<evidence type="ECO:0008006" key="3">
    <source>
        <dbReference type="Google" id="ProtNLM"/>
    </source>
</evidence>